<dbReference type="CDD" id="cd04301">
    <property type="entry name" value="NAT_SF"/>
    <property type="match status" value="1"/>
</dbReference>
<dbReference type="PANTHER" id="PTHR43233:SF1">
    <property type="entry name" value="FAMILY N-ACETYLTRANSFERASE, PUTATIVE (AFU_ORTHOLOGUE AFUA_6G03350)-RELATED"/>
    <property type="match status" value="1"/>
</dbReference>
<proteinExistence type="predicted"/>
<dbReference type="PROSITE" id="PS51186">
    <property type="entry name" value="GNAT"/>
    <property type="match status" value="1"/>
</dbReference>
<gene>
    <name evidence="2" type="ORF">IAA89_00970</name>
</gene>
<dbReference type="InterPro" id="IPR000182">
    <property type="entry name" value="GNAT_dom"/>
</dbReference>
<dbReference type="Proteomes" id="UP000823614">
    <property type="component" value="Unassembled WGS sequence"/>
</dbReference>
<dbReference type="Pfam" id="PF13508">
    <property type="entry name" value="Acetyltransf_7"/>
    <property type="match status" value="1"/>
</dbReference>
<dbReference type="InterPro" id="IPR053144">
    <property type="entry name" value="Acetyltransferase_Butenolide"/>
</dbReference>
<protein>
    <submittedName>
        <fullName evidence="2">GNAT family N-acetyltransferase</fullName>
    </submittedName>
</protein>
<reference evidence="2" key="2">
    <citation type="journal article" date="2021" name="PeerJ">
        <title>Extensive microbial diversity within the chicken gut microbiome revealed by metagenomics and culture.</title>
        <authorList>
            <person name="Gilroy R."/>
            <person name="Ravi A."/>
            <person name="Getino M."/>
            <person name="Pursley I."/>
            <person name="Horton D.L."/>
            <person name="Alikhan N.F."/>
            <person name="Baker D."/>
            <person name="Gharbi K."/>
            <person name="Hall N."/>
            <person name="Watson M."/>
            <person name="Adriaenssens E.M."/>
            <person name="Foster-Nyarko E."/>
            <person name="Jarju S."/>
            <person name="Secka A."/>
            <person name="Antonio M."/>
            <person name="Oren A."/>
            <person name="Chaudhuri R.R."/>
            <person name="La Ragione R."/>
            <person name="Hildebrand F."/>
            <person name="Pallen M.J."/>
        </authorList>
    </citation>
    <scope>NUCLEOTIDE SEQUENCE</scope>
    <source>
        <strain evidence="2">C6-149</strain>
    </source>
</reference>
<feature type="domain" description="N-acetyltransferase" evidence="1">
    <location>
        <begin position="1"/>
        <end position="135"/>
    </location>
</feature>
<evidence type="ECO:0000313" key="3">
    <source>
        <dbReference type="Proteomes" id="UP000823614"/>
    </source>
</evidence>
<reference evidence="2" key="1">
    <citation type="submission" date="2020-10" db="EMBL/GenBank/DDBJ databases">
        <authorList>
            <person name="Gilroy R."/>
        </authorList>
    </citation>
    <scope>NUCLEOTIDE SEQUENCE</scope>
    <source>
        <strain evidence="2">C6-149</strain>
    </source>
</reference>
<evidence type="ECO:0000259" key="1">
    <source>
        <dbReference type="PROSITE" id="PS51186"/>
    </source>
</evidence>
<dbReference type="PANTHER" id="PTHR43233">
    <property type="entry name" value="FAMILY N-ACETYLTRANSFERASE, PUTATIVE (AFU_ORTHOLOGUE AFUA_6G03350)-RELATED"/>
    <property type="match status" value="1"/>
</dbReference>
<dbReference type="InterPro" id="IPR016181">
    <property type="entry name" value="Acyl_CoA_acyltransferase"/>
</dbReference>
<comment type="caution">
    <text evidence="2">The sequence shown here is derived from an EMBL/GenBank/DDBJ whole genome shotgun (WGS) entry which is preliminary data.</text>
</comment>
<dbReference type="AlphaFoldDB" id="A0A9D9E6T5"/>
<sequence>MDFKFGEFNDKEQILSLYRSVGWTEYTKDPARLFRALKNSLDILTIWNNNELIGLIRVIGDGETILYIQDLLIRPDYQNQGLGSILLQKMCDRYQNVRQKVLITDNTNKINSFYEKNGFVKSDYLNLNCYYFKQK</sequence>
<name>A0A9D9E6T5_9LACO</name>
<dbReference type="EMBL" id="JADIMP010000019">
    <property type="protein sequence ID" value="MBO8441011.1"/>
    <property type="molecule type" value="Genomic_DNA"/>
</dbReference>
<evidence type="ECO:0000313" key="2">
    <source>
        <dbReference type="EMBL" id="MBO8441011.1"/>
    </source>
</evidence>
<organism evidence="2 3">
    <name type="scientific">Candidatus Gallilactobacillus intestinavium</name>
    <dbReference type="NCBI Taxonomy" id="2840838"/>
    <lineage>
        <taxon>Bacteria</taxon>
        <taxon>Bacillati</taxon>
        <taxon>Bacillota</taxon>
        <taxon>Bacilli</taxon>
        <taxon>Lactobacillales</taxon>
        <taxon>Lactobacillaceae</taxon>
        <taxon>Lactobacillaceae incertae sedis</taxon>
        <taxon>Candidatus Gallilactobacillus</taxon>
    </lineage>
</organism>
<dbReference type="GO" id="GO:0016747">
    <property type="term" value="F:acyltransferase activity, transferring groups other than amino-acyl groups"/>
    <property type="evidence" value="ECO:0007669"/>
    <property type="project" value="InterPro"/>
</dbReference>
<dbReference type="SUPFAM" id="SSF55729">
    <property type="entry name" value="Acyl-CoA N-acyltransferases (Nat)"/>
    <property type="match status" value="1"/>
</dbReference>
<dbReference type="Gene3D" id="3.40.630.30">
    <property type="match status" value="1"/>
</dbReference>
<accession>A0A9D9E6T5</accession>